<evidence type="ECO:0000313" key="8">
    <source>
        <dbReference type="Proteomes" id="UP001367508"/>
    </source>
</evidence>
<dbReference type="EMBL" id="JAYMYQ010000008">
    <property type="protein sequence ID" value="KAK7315205.1"/>
    <property type="molecule type" value="Genomic_DNA"/>
</dbReference>
<keyword evidence="3 5" id="KW-0808">Transferase</keyword>
<gene>
    <name evidence="7" type="ORF">VNO77_33741</name>
</gene>
<dbReference type="PROSITE" id="PS51698">
    <property type="entry name" value="U_BOX"/>
    <property type="match status" value="1"/>
</dbReference>
<comment type="caution">
    <text evidence="7">The sequence shown here is derived from an EMBL/GenBank/DDBJ whole genome shotgun (WGS) entry which is preliminary data.</text>
</comment>
<dbReference type="InterPro" id="IPR058678">
    <property type="entry name" value="ARM_PUB"/>
</dbReference>
<comment type="pathway">
    <text evidence="2 5">Protein modification; protein ubiquitination.</text>
</comment>
<dbReference type="PANTHER" id="PTHR22849">
    <property type="entry name" value="WDSAM1 PROTEIN"/>
    <property type="match status" value="1"/>
</dbReference>
<dbReference type="AlphaFoldDB" id="A0AAN9KCE2"/>
<dbReference type="EC" id="2.3.2.27" evidence="5"/>
<evidence type="ECO:0000256" key="4">
    <source>
        <dbReference type="ARBA" id="ARBA00022786"/>
    </source>
</evidence>
<dbReference type="InterPro" id="IPR011989">
    <property type="entry name" value="ARM-like"/>
</dbReference>
<dbReference type="Pfam" id="PF25598">
    <property type="entry name" value="ARM_PUB"/>
    <property type="match status" value="1"/>
</dbReference>
<evidence type="ECO:0000256" key="1">
    <source>
        <dbReference type="ARBA" id="ARBA00000900"/>
    </source>
</evidence>
<dbReference type="Gene3D" id="3.30.40.10">
    <property type="entry name" value="Zinc/RING finger domain, C3HC4 (zinc finger)"/>
    <property type="match status" value="1"/>
</dbReference>
<dbReference type="Pfam" id="PF04564">
    <property type="entry name" value="U-box"/>
    <property type="match status" value="1"/>
</dbReference>
<protein>
    <recommendedName>
        <fullName evidence="5 6">U-box domain-containing protein</fullName>
        <ecNumber evidence="5">2.3.2.27</ecNumber>
    </recommendedName>
    <alternativeName>
        <fullName evidence="5">RING-type E3 ubiquitin transferase PUB</fullName>
    </alternativeName>
</protein>
<dbReference type="Proteomes" id="UP001367508">
    <property type="component" value="Unassembled WGS sequence"/>
</dbReference>
<evidence type="ECO:0000259" key="6">
    <source>
        <dbReference type="PROSITE" id="PS51698"/>
    </source>
</evidence>
<dbReference type="SUPFAM" id="SSF57850">
    <property type="entry name" value="RING/U-box"/>
    <property type="match status" value="1"/>
</dbReference>
<dbReference type="GO" id="GO:0016567">
    <property type="term" value="P:protein ubiquitination"/>
    <property type="evidence" value="ECO:0007669"/>
    <property type="project" value="UniProtKB-UniRule"/>
</dbReference>
<proteinExistence type="predicted"/>
<sequence length="431" mass="47328">MSSVCVPFSCNPEKRELRENKETMAKVREKLYVTVPSLFRCPISMDVMRSPVSLCTGVTYDRSSIQHWLDSGHDTCPATMQVLPSKDFIPNLTLHRLIRLWLLSGEPSSPEARSSRDHLRALLLGIQTGNEDLAVSLSKIAEFAKISGENRRLLVTFPGFDSAIVRALSGSASRIDVSENAISIIDSVFQENRDSERIRRLILDAREECFGSMISVLRNGSLRSKIETVRALKFLAMDFQSKKSIAETRGLLSLLASLLKDGEEELNDAVLSLLAAVSKTQSAKVELVNCGLVEMLSKMLLRSPACSATTAERCLRMLAVVSTCAEGRAAMVEEPSCAVAVVERMTKAQKAAAADAVAVLWSLCCLCGNVKVRDDVAKRNGVAVMLLVMQRGWEEHVRSMCVDLIKVLRGACKNSSEIGSYDTKTTHIKPC</sequence>
<reference evidence="7 8" key="1">
    <citation type="submission" date="2024-01" db="EMBL/GenBank/DDBJ databases">
        <title>The genomes of 5 underutilized Papilionoideae crops provide insights into root nodulation and disease resistanc.</title>
        <authorList>
            <person name="Jiang F."/>
        </authorList>
    </citation>
    <scope>NUCLEOTIDE SEQUENCE [LARGE SCALE GENOMIC DNA]</scope>
    <source>
        <strain evidence="7">LVBAO_FW01</strain>
        <tissue evidence="7">Leaves</tissue>
    </source>
</reference>
<dbReference type="SMART" id="SM00504">
    <property type="entry name" value="Ubox"/>
    <property type="match status" value="1"/>
</dbReference>
<organism evidence="7 8">
    <name type="scientific">Canavalia gladiata</name>
    <name type="common">Sword bean</name>
    <name type="synonym">Dolichos gladiatus</name>
    <dbReference type="NCBI Taxonomy" id="3824"/>
    <lineage>
        <taxon>Eukaryota</taxon>
        <taxon>Viridiplantae</taxon>
        <taxon>Streptophyta</taxon>
        <taxon>Embryophyta</taxon>
        <taxon>Tracheophyta</taxon>
        <taxon>Spermatophyta</taxon>
        <taxon>Magnoliopsida</taxon>
        <taxon>eudicotyledons</taxon>
        <taxon>Gunneridae</taxon>
        <taxon>Pentapetalae</taxon>
        <taxon>rosids</taxon>
        <taxon>fabids</taxon>
        <taxon>Fabales</taxon>
        <taxon>Fabaceae</taxon>
        <taxon>Papilionoideae</taxon>
        <taxon>50 kb inversion clade</taxon>
        <taxon>NPAAA clade</taxon>
        <taxon>indigoferoid/millettioid clade</taxon>
        <taxon>Phaseoleae</taxon>
        <taxon>Canavalia</taxon>
    </lineage>
</organism>
<dbReference type="FunFam" id="3.30.40.10:FF:000442">
    <property type="entry name" value="RING-type E3 ubiquitin transferase"/>
    <property type="match status" value="1"/>
</dbReference>
<dbReference type="Gene3D" id="1.25.10.10">
    <property type="entry name" value="Leucine-rich Repeat Variant"/>
    <property type="match status" value="1"/>
</dbReference>
<comment type="catalytic activity">
    <reaction evidence="1 5">
        <text>S-ubiquitinyl-[E2 ubiquitin-conjugating enzyme]-L-cysteine + [acceptor protein]-L-lysine = [E2 ubiquitin-conjugating enzyme]-L-cysteine + N(6)-ubiquitinyl-[acceptor protein]-L-lysine.</text>
        <dbReference type="EC" id="2.3.2.27"/>
    </reaction>
</comment>
<evidence type="ECO:0000313" key="7">
    <source>
        <dbReference type="EMBL" id="KAK7315205.1"/>
    </source>
</evidence>
<evidence type="ECO:0000256" key="5">
    <source>
        <dbReference type="RuleBase" id="RU369093"/>
    </source>
</evidence>
<name>A0AAN9KCE2_CANGL</name>
<keyword evidence="4 5" id="KW-0833">Ubl conjugation pathway</keyword>
<dbReference type="CDD" id="cd16664">
    <property type="entry name" value="RING-Ubox_PUB"/>
    <property type="match status" value="1"/>
</dbReference>
<dbReference type="InterPro" id="IPR045185">
    <property type="entry name" value="PUB22/23/24-like"/>
</dbReference>
<dbReference type="SUPFAM" id="SSF48371">
    <property type="entry name" value="ARM repeat"/>
    <property type="match status" value="1"/>
</dbReference>
<accession>A0AAN9KCE2</accession>
<dbReference type="GO" id="GO:0061630">
    <property type="term" value="F:ubiquitin protein ligase activity"/>
    <property type="evidence" value="ECO:0007669"/>
    <property type="project" value="UniProtKB-UniRule"/>
</dbReference>
<evidence type="ECO:0000256" key="3">
    <source>
        <dbReference type="ARBA" id="ARBA00022679"/>
    </source>
</evidence>
<evidence type="ECO:0000256" key="2">
    <source>
        <dbReference type="ARBA" id="ARBA00004906"/>
    </source>
</evidence>
<dbReference type="InterPro" id="IPR003613">
    <property type="entry name" value="Ubox_domain"/>
</dbReference>
<feature type="domain" description="U-box" evidence="6">
    <location>
        <begin position="34"/>
        <end position="108"/>
    </location>
</feature>
<keyword evidence="8" id="KW-1185">Reference proteome</keyword>
<dbReference type="InterPro" id="IPR013083">
    <property type="entry name" value="Znf_RING/FYVE/PHD"/>
</dbReference>
<dbReference type="PANTHER" id="PTHR22849:SF163">
    <property type="entry name" value="U-BOX DOMAIN-CONTAINING PROTEIN"/>
    <property type="match status" value="1"/>
</dbReference>
<dbReference type="InterPro" id="IPR016024">
    <property type="entry name" value="ARM-type_fold"/>
</dbReference>
<dbReference type="InterPro" id="IPR045210">
    <property type="entry name" value="RING-Ubox_PUB"/>
</dbReference>
<comment type="function">
    <text evidence="5">Functions as an E3 ubiquitin ligase.</text>
</comment>